<name>A0A5C1K9I6_9CAUD</name>
<evidence type="ECO:0000313" key="1">
    <source>
        <dbReference type="EMBL" id="QEM42597.1"/>
    </source>
</evidence>
<dbReference type="EMBL" id="MN148435">
    <property type="protein sequence ID" value="QEM42597.1"/>
    <property type="molecule type" value="Genomic_DNA"/>
</dbReference>
<accession>A0A5C1K9I6</accession>
<sequence length="30" mass="3409">MNEEVVILGSKSDWFYGGISGCFEDEHPDF</sequence>
<reference evidence="1 2" key="1">
    <citation type="submission" date="2019-07" db="EMBL/GenBank/DDBJ databases">
        <title>Complete genome sequence of SGF2, a novel phage infecting Shigella flexneri.</title>
        <authorList>
            <person name="Lu H."/>
            <person name="Liu X."/>
            <person name="Lu M."/>
            <person name="Liu H."/>
        </authorList>
    </citation>
    <scope>NUCLEOTIDE SEQUENCE [LARGE SCALE GENOMIC DNA]</scope>
</reference>
<dbReference type="Proteomes" id="UP000324598">
    <property type="component" value="Segment"/>
</dbReference>
<evidence type="ECO:0000313" key="2">
    <source>
        <dbReference type="Proteomes" id="UP000324598"/>
    </source>
</evidence>
<keyword evidence="2" id="KW-1185">Reference proteome</keyword>
<dbReference type="RefSeq" id="YP_010673813.1">
    <property type="nucleotide sequence ID" value="NC_070988.1"/>
</dbReference>
<protein>
    <submittedName>
        <fullName evidence="1">Uncharacterized protein</fullName>
    </submittedName>
</protein>
<proteinExistence type="predicted"/>
<dbReference type="GeneID" id="77950116"/>
<organism evidence="1 2">
    <name type="scientific">Shigella phage SGF2</name>
    <dbReference type="NCBI Taxonomy" id="2601630"/>
    <lineage>
        <taxon>Viruses</taxon>
        <taxon>Duplodnaviria</taxon>
        <taxon>Heunggongvirae</taxon>
        <taxon>Uroviricota</taxon>
        <taxon>Caudoviricetes</taxon>
        <taxon>Mktvariviridae</taxon>
        <taxon>Gordonclarkvirinae</taxon>
        <taxon>Kuravirus</taxon>
        <taxon>Kuravirus SGF2</taxon>
    </lineage>
</organism>
<dbReference type="KEGG" id="vg:77950116"/>